<dbReference type="Proteomes" id="UP001177260">
    <property type="component" value="Unassembled WGS sequence"/>
</dbReference>
<name>A0ACC3BCN5_9EURO</name>
<dbReference type="EMBL" id="JAOPJF010000007">
    <property type="protein sequence ID" value="KAK1148458.1"/>
    <property type="molecule type" value="Genomic_DNA"/>
</dbReference>
<sequence>MHLQEGFNKLQWFLRVNYEALTRICRKIERSPVRDASKHQSIQLNLARLTEIRDSFVPPFTQKLDSLMKDVSQARDKARAPEMLQRPHSKSCTDLSTSSMCSSENFPIILVCLLEDRAVDLGKELEKGLENPNLLDDCALLDLLNHLAHLSIICGSRQCSLFLLFEAMPKYDVQPNHHLLSHIIAASAQGRYLTDPDNLTYSTRDENDDNSNNVGLNLFHRVMQLLGNSRLVTLSTRDTLDRIALHYAAIHGLSDTCREILASCQDSKKDSLSSMILAKDFQQYTPMHYAVINNHPAVVKTLLEGLYLIHEANELPIDQKLLFTLLSIAMGYGFGEIVELLAKCPLDHKITSLQGETALYLATRTGQERYVKTLLKNGGAVSINAPEAVHGWTPLFIACVNGYESVVRCLLQAGARQDMQDRNGWMPKEHAAFRGYLSLAGDLASLNNLSRSGGPAEIPLKPISEARSSVEDGKSRLIVNLGVLQHGKSAKAVDLRSFADRPVDRNIGLSIEISASEKQSGTYVTELPFLTDTVNKPFIFALTHPKAASITFKLYQQVPHYSASHTPIGSATALLQTQNDCFGENRESLVRERTIPIIQKETMDVIGTITFTFLIAKPMEILIPSFRARPSVKTKGLQLVGHRGLGQNTASRNYLQLGENTVESFLTAAKHGATHVEFMHASYLQSPRGNPVSVLGRPSSKEAQIKPRSRSFSRGYQRGTESIHHRMKYTVDFMNKGFKPNTRGDFIQGSFTTLDELLKELPESIGFNVEVKYPRLHEAAEAGVGPIAIEINTFVDKILESIFRSKTDTHRDIMLSSFTPEVCILLALKQRKYPVMFITNAGKPPMTDMEMRASSLQAAVRFAKHWSLAGIVFASETLVMCPRLISYVKRSGLTCGSYGPLNNVPGNVKIQAAAGIDIIMADRVGLIAKALRM</sequence>
<organism evidence="1 2">
    <name type="scientific">Aspergillus melleus</name>
    <dbReference type="NCBI Taxonomy" id="138277"/>
    <lineage>
        <taxon>Eukaryota</taxon>
        <taxon>Fungi</taxon>
        <taxon>Dikarya</taxon>
        <taxon>Ascomycota</taxon>
        <taxon>Pezizomycotina</taxon>
        <taxon>Eurotiomycetes</taxon>
        <taxon>Eurotiomycetidae</taxon>
        <taxon>Eurotiales</taxon>
        <taxon>Aspergillaceae</taxon>
        <taxon>Aspergillus</taxon>
        <taxon>Aspergillus subgen. Circumdati</taxon>
    </lineage>
</organism>
<reference evidence="1 2" key="1">
    <citation type="journal article" date="2023" name="ACS Omega">
        <title>Identification of the Neoaspergillic Acid Biosynthesis Gene Cluster by Establishing an In Vitro CRISPR-Ribonucleoprotein Genetic System in Aspergillus melleus.</title>
        <authorList>
            <person name="Yuan B."/>
            <person name="Grau M.F."/>
            <person name="Murata R.M."/>
            <person name="Torok T."/>
            <person name="Venkateswaran K."/>
            <person name="Stajich J.E."/>
            <person name="Wang C.C.C."/>
        </authorList>
    </citation>
    <scope>NUCLEOTIDE SEQUENCE [LARGE SCALE GENOMIC DNA]</scope>
    <source>
        <strain evidence="1 2">IMV 1140</strain>
    </source>
</reference>
<evidence type="ECO:0000313" key="2">
    <source>
        <dbReference type="Proteomes" id="UP001177260"/>
    </source>
</evidence>
<proteinExistence type="predicted"/>
<accession>A0ACC3BCN5</accession>
<keyword evidence="2" id="KW-1185">Reference proteome</keyword>
<comment type="caution">
    <text evidence="1">The sequence shown here is derived from an EMBL/GenBank/DDBJ whole genome shotgun (WGS) entry which is preliminary data.</text>
</comment>
<evidence type="ECO:0000313" key="1">
    <source>
        <dbReference type="EMBL" id="KAK1148458.1"/>
    </source>
</evidence>
<gene>
    <name evidence="1" type="ORF">N8T08_009463</name>
</gene>
<protein>
    <submittedName>
        <fullName evidence="1">Uncharacterized protein</fullName>
    </submittedName>
</protein>